<dbReference type="Proteomes" id="UP000637359">
    <property type="component" value="Unassembled WGS sequence"/>
</dbReference>
<name>A0A923L7M0_9BACI</name>
<protein>
    <submittedName>
        <fullName evidence="2">Uncharacterized protein</fullName>
    </submittedName>
</protein>
<proteinExistence type="predicted"/>
<dbReference type="EMBL" id="JACOOL010000011">
    <property type="protein sequence ID" value="MBC5637963.1"/>
    <property type="molecule type" value="Genomic_DNA"/>
</dbReference>
<evidence type="ECO:0000256" key="1">
    <source>
        <dbReference type="SAM" id="MobiDB-lite"/>
    </source>
</evidence>
<reference evidence="2" key="1">
    <citation type="submission" date="2020-08" db="EMBL/GenBank/DDBJ databases">
        <title>Genome public.</title>
        <authorList>
            <person name="Liu C."/>
            <person name="Sun Q."/>
        </authorList>
    </citation>
    <scope>NUCLEOTIDE SEQUENCE</scope>
    <source>
        <strain evidence="2">BX22</strain>
    </source>
</reference>
<gene>
    <name evidence="2" type="ORF">H8S33_14295</name>
</gene>
<evidence type="ECO:0000313" key="3">
    <source>
        <dbReference type="Proteomes" id="UP000637359"/>
    </source>
</evidence>
<dbReference type="RefSeq" id="WP_186870675.1">
    <property type="nucleotide sequence ID" value="NZ_JACOOL010000011.1"/>
</dbReference>
<comment type="caution">
    <text evidence="2">The sequence shown here is derived from an EMBL/GenBank/DDBJ whole genome shotgun (WGS) entry which is preliminary data.</text>
</comment>
<evidence type="ECO:0000313" key="2">
    <source>
        <dbReference type="EMBL" id="MBC5637963.1"/>
    </source>
</evidence>
<keyword evidence="3" id="KW-1185">Reference proteome</keyword>
<accession>A0A923L7M0</accession>
<feature type="region of interest" description="Disordered" evidence="1">
    <location>
        <begin position="20"/>
        <end position="47"/>
    </location>
</feature>
<organism evidence="2 3">
    <name type="scientific">Ornithinibacillus hominis</name>
    <dbReference type="NCBI Taxonomy" id="2763055"/>
    <lineage>
        <taxon>Bacteria</taxon>
        <taxon>Bacillati</taxon>
        <taxon>Bacillota</taxon>
        <taxon>Bacilli</taxon>
        <taxon>Bacillales</taxon>
        <taxon>Bacillaceae</taxon>
        <taxon>Ornithinibacillus</taxon>
    </lineage>
</organism>
<sequence length="47" mass="5833">MQLVIQKQFLKLKNLAKARRQEKRPQERIRRNNIIDERFDEKDIHST</sequence>
<dbReference type="AlphaFoldDB" id="A0A923L7M0"/>
<feature type="compositionally biased region" description="Basic and acidic residues" evidence="1">
    <location>
        <begin position="23"/>
        <end position="47"/>
    </location>
</feature>